<evidence type="ECO:0000256" key="7">
    <source>
        <dbReference type="SAM" id="Phobius"/>
    </source>
</evidence>
<reference evidence="9 10" key="1">
    <citation type="submission" date="2020-11" db="EMBL/GenBank/DDBJ databases">
        <title>Fusibacter basophilias sp. nov.</title>
        <authorList>
            <person name="Qiu D."/>
        </authorList>
    </citation>
    <scope>NUCLEOTIDE SEQUENCE [LARGE SCALE GENOMIC DNA]</scope>
    <source>
        <strain evidence="9 10">Q10-2</strain>
    </source>
</reference>
<dbReference type="CDD" id="cd06173">
    <property type="entry name" value="MFS_MefA_like"/>
    <property type="match status" value="1"/>
</dbReference>
<accession>A0ABR9ZWZ8</accession>
<keyword evidence="3" id="KW-1003">Cell membrane</keyword>
<keyword evidence="4 7" id="KW-0812">Transmembrane</keyword>
<name>A0ABR9ZWZ8_9FIRM</name>
<evidence type="ECO:0000256" key="6">
    <source>
        <dbReference type="ARBA" id="ARBA00023136"/>
    </source>
</evidence>
<gene>
    <name evidence="9" type="ORF">ISU02_17955</name>
</gene>
<protein>
    <submittedName>
        <fullName evidence="9">MFS transporter</fullName>
    </submittedName>
</protein>
<dbReference type="EMBL" id="JADKNH010000012">
    <property type="protein sequence ID" value="MBF4694987.1"/>
    <property type="molecule type" value="Genomic_DNA"/>
</dbReference>
<evidence type="ECO:0000256" key="5">
    <source>
        <dbReference type="ARBA" id="ARBA00022989"/>
    </source>
</evidence>
<feature type="transmembrane region" description="Helical" evidence="7">
    <location>
        <begin position="292"/>
        <end position="313"/>
    </location>
</feature>
<feature type="transmembrane region" description="Helical" evidence="7">
    <location>
        <begin position="174"/>
        <end position="191"/>
    </location>
</feature>
<evidence type="ECO:0000259" key="8">
    <source>
        <dbReference type="PROSITE" id="PS50850"/>
    </source>
</evidence>
<keyword evidence="5 7" id="KW-1133">Transmembrane helix</keyword>
<feature type="transmembrane region" description="Helical" evidence="7">
    <location>
        <begin position="319"/>
        <end position="346"/>
    </location>
</feature>
<keyword evidence="2" id="KW-0813">Transport</keyword>
<feature type="transmembrane region" description="Helical" evidence="7">
    <location>
        <begin position="358"/>
        <end position="381"/>
    </location>
</feature>
<feature type="transmembrane region" description="Helical" evidence="7">
    <location>
        <begin position="387"/>
        <end position="408"/>
    </location>
</feature>
<dbReference type="PROSITE" id="PS50850">
    <property type="entry name" value="MFS"/>
    <property type="match status" value="1"/>
</dbReference>
<dbReference type="SUPFAM" id="SSF103473">
    <property type="entry name" value="MFS general substrate transporter"/>
    <property type="match status" value="1"/>
</dbReference>
<feature type="transmembrane region" description="Helical" evidence="7">
    <location>
        <begin position="46"/>
        <end position="66"/>
    </location>
</feature>
<dbReference type="InterPro" id="IPR020846">
    <property type="entry name" value="MFS_dom"/>
</dbReference>
<dbReference type="Gene3D" id="1.20.1250.20">
    <property type="entry name" value="MFS general substrate transporter like domains"/>
    <property type="match status" value="1"/>
</dbReference>
<feature type="transmembrane region" description="Helical" evidence="7">
    <location>
        <begin position="107"/>
        <end position="128"/>
    </location>
</feature>
<dbReference type="Proteomes" id="UP000614200">
    <property type="component" value="Unassembled WGS sequence"/>
</dbReference>
<feature type="transmembrane region" description="Helical" evidence="7">
    <location>
        <begin position="148"/>
        <end position="168"/>
    </location>
</feature>
<proteinExistence type="predicted"/>
<feature type="transmembrane region" description="Helical" evidence="7">
    <location>
        <begin position="261"/>
        <end position="280"/>
    </location>
</feature>
<feature type="transmembrane region" description="Helical" evidence="7">
    <location>
        <begin position="14"/>
        <end position="40"/>
    </location>
</feature>
<dbReference type="PANTHER" id="PTHR43266:SF9">
    <property type="entry name" value="PERMEASE, MAJOR FACILITATOR SUPERFAMILY-RELATED"/>
    <property type="match status" value="1"/>
</dbReference>
<dbReference type="InterPro" id="IPR036259">
    <property type="entry name" value="MFS_trans_sf"/>
</dbReference>
<evidence type="ECO:0000256" key="3">
    <source>
        <dbReference type="ARBA" id="ARBA00022475"/>
    </source>
</evidence>
<feature type="domain" description="Major facilitator superfamily (MFS) profile" evidence="8">
    <location>
        <begin position="225"/>
        <end position="420"/>
    </location>
</feature>
<comment type="caution">
    <text evidence="9">The sequence shown here is derived from an EMBL/GenBank/DDBJ whole genome shotgun (WGS) entry which is preliminary data.</text>
</comment>
<dbReference type="Pfam" id="PF05977">
    <property type="entry name" value="MFS_3"/>
    <property type="match status" value="1"/>
</dbReference>
<comment type="subcellular location">
    <subcellularLocation>
        <location evidence="1">Cell membrane</location>
        <topology evidence="1">Multi-pass membrane protein</topology>
    </subcellularLocation>
</comment>
<feature type="transmembrane region" description="Helical" evidence="7">
    <location>
        <begin position="228"/>
        <end position="249"/>
    </location>
</feature>
<sequence length="420" mass="46659">MLSILSKNKDSRNLILFITGKGFSVFGSSIYAFAISLYVLKMTGSALNFATSILLGIVPMIIFAPFAGILTDRFSKKGLIVFTDTLNGLLFLTLYTVSANSPLSLEIIYFTTVLLSLFSTLFMVSMEAAKPALVSAEKLLKINTLSKIIDSLSAILGPILGGIAFAIFDMRFFLLINAVSFLFSACTEMFFKFNTCLNFEKNKPKTSLWIELKEGIYYLNASREIKKFTSVFIFINFFLGFALQVPLPYIVNNVLMLSPRWYGMINGAFPVGLIAGALIVEKIMSRFNYDKILLNMVWIMAACSITVGVPLLISWPKEWIGILYLLIMFILGITIALIDIPIAYILQDILPEYIRGRILSLVASVVKIFLPLGLFLSGILIQSISVYYLPILGGVLALLYSCIFHYFANNKKAACPASEK</sequence>
<evidence type="ECO:0000313" key="9">
    <source>
        <dbReference type="EMBL" id="MBF4694987.1"/>
    </source>
</evidence>
<evidence type="ECO:0000256" key="2">
    <source>
        <dbReference type="ARBA" id="ARBA00022448"/>
    </source>
</evidence>
<evidence type="ECO:0000313" key="10">
    <source>
        <dbReference type="Proteomes" id="UP000614200"/>
    </source>
</evidence>
<keyword evidence="10" id="KW-1185">Reference proteome</keyword>
<organism evidence="9 10">
    <name type="scientific">Fusibacter ferrireducens</name>
    <dbReference type="NCBI Taxonomy" id="2785058"/>
    <lineage>
        <taxon>Bacteria</taxon>
        <taxon>Bacillati</taxon>
        <taxon>Bacillota</taxon>
        <taxon>Clostridia</taxon>
        <taxon>Eubacteriales</taxon>
        <taxon>Eubacteriales Family XII. Incertae Sedis</taxon>
        <taxon>Fusibacter</taxon>
    </lineage>
</organism>
<dbReference type="RefSeq" id="WP_194703230.1">
    <property type="nucleotide sequence ID" value="NZ_JADKNH010000012.1"/>
</dbReference>
<keyword evidence="6 7" id="KW-0472">Membrane</keyword>
<dbReference type="PANTHER" id="PTHR43266">
    <property type="entry name" value="MACROLIDE-EFFLUX PROTEIN"/>
    <property type="match status" value="1"/>
</dbReference>
<evidence type="ECO:0000256" key="4">
    <source>
        <dbReference type="ARBA" id="ARBA00022692"/>
    </source>
</evidence>
<feature type="transmembrane region" description="Helical" evidence="7">
    <location>
        <begin position="78"/>
        <end position="95"/>
    </location>
</feature>
<dbReference type="InterPro" id="IPR010290">
    <property type="entry name" value="TM_effector"/>
</dbReference>
<evidence type="ECO:0000256" key="1">
    <source>
        <dbReference type="ARBA" id="ARBA00004651"/>
    </source>
</evidence>